<feature type="compositionally biased region" description="Acidic residues" evidence="1">
    <location>
        <begin position="162"/>
        <end position="174"/>
    </location>
</feature>
<name>A0A2H3JAD3_WOLCO</name>
<dbReference type="AlphaFoldDB" id="A0A2H3JAD3"/>
<dbReference type="OrthoDB" id="3261690at2759"/>
<dbReference type="EMBL" id="KB467976">
    <property type="protein sequence ID" value="PCH39222.1"/>
    <property type="molecule type" value="Genomic_DNA"/>
</dbReference>
<gene>
    <name evidence="2" type="ORF">WOLCODRAFT_158763</name>
</gene>
<dbReference type="Proteomes" id="UP000218811">
    <property type="component" value="Unassembled WGS sequence"/>
</dbReference>
<keyword evidence="3" id="KW-1185">Reference proteome</keyword>
<evidence type="ECO:0000313" key="2">
    <source>
        <dbReference type="EMBL" id="PCH39222.1"/>
    </source>
</evidence>
<evidence type="ECO:0000256" key="1">
    <source>
        <dbReference type="SAM" id="MobiDB-lite"/>
    </source>
</evidence>
<sequence length="181" mass="21555">MLSDIVGQSPNRRGQSNPSYVTLSKHEWWHVKVKHFQTFALPFTHVVWKVMQRAMDWKNRVFKRFFPPKGYQVPANSQNWRSCLYLQRYQQLMTWLEPGHGAERIWMALRERFNHTGGGVWILLNSRYFNPARFAVTLLPHSVDLESSDEDERRGRGRDCGQEDENEDEEEDEKEREMEVA</sequence>
<feature type="compositionally biased region" description="Basic and acidic residues" evidence="1">
    <location>
        <begin position="151"/>
        <end position="161"/>
    </location>
</feature>
<evidence type="ECO:0000313" key="3">
    <source>
        <dbReference type="Proteomes" id="UP000218811"/>
    </source>
</evidence>
<protein>
    <submittedName>
        <fullName evidence="2">Uncharacterized protein</fullName>
    </submittedName>
</protein>
<organism evidence="2 3">
    <name type="scientific">Wolfiporia cocos (strain MD-104)</name>
    <name type="common">Brown rot fungus</name>
    <dbReference type="NCBI Taxonomy" id="742152"/>
    <lineage>
        <taxon>Eukaryota</taxon>
        <taxon>Fungi</taxon>
        <taxon>Dikarya</taxon>
        <taxon>Basidiomycota</taxon>
        <taxon>Agaricomycotina</taxon>
        <taxon>Agaricomycetes</taxon>
        <taxon>Polyporales</taxon>
        <taxon>Phaeolaceae</taxon>
        <taxon>Wolfiporia</taxon>
    </lineage>
</organism>
<accession>A0A2H3JAD3</accession>
<proteinExistence type="predicted"/>
<feature type="region of interest" description="Disordered" evidence="1">
    <location>
        <begin position="145"/>
        <end position="181"/>
    </location>
</feature>
<reference evidence="2 3" key="1">
    <citation type="journal article" date="2012" name="Science">
        <title>The Paleozoic origin of enzymatic lignin decomposition reconstructed from 31 fungal genomes.</title>
        <authorList>
            <person name="Floudas D."/>
            <person name="Binder M."/>
            <person name="Riley R."/>
            <person name="Barry K."/>
            <person name="Blanchette R.A."/>
            <person name="Henrissat B."/>
            <person name="Martinez A.T."/>
            <person name="Otillar R."/>
            <person name="Spatafora J.W."/>
            <person name="Yadav J.S."/>
            <person name="Aerts A."/>
            <person name="Benoit I."/>
            <person name="Boyd A."/>
            <person name="Carlson A."/>
            <person name="Copeland A."/>
            <person name="Coutinho P.M."/>
            <person name="de Vries R.P."/>
            <person name="Ferreira P."/>
            <person name="Findley K."/>
            <person name="Foster B."/>
            <person name="Gaskell J."/>
            <person name="Glotzer D."/>
            <person name="Gorecki P."/>
            <person name="Heitman J."/>
            <person name="Hesse C."/>
            <person name="Hori C."/>
            <person name="Igarashi K."/>
            <person name="Jurgens J.A."/>
            <person name="Kallen N."/>
            <person name="Kersten P."/>
            <person name="Kohler A."/>
            <person name="Kuees U."/>
            <person name="Kumar T.K.A."/>
            <person name="Kuo A."/>
            <person name="LaButti K."/>
            <person name="Larrondo L.F."/>
            <person name="Lindquist E."/>
            <person name="Ling A."/>
            <person name="Lombard V."/>
            <person name="Lucas S."/>
            <person name="Lundell T."/>
            <person name="Martin R."/>
            <person name="McLaughlin D.J."/>
            <person name="Morgenstern I."/>
            <person name="Morin E."/>
            <person name="Murat C."/>
            <person name="Nagy L.G."/>
            <person name="Nolan M."/>
            <person name="Ohm R.A."/>
            <person name="Patyshakuliyeva A."/>
            <person name="Rokas A."/>
            <person name="Ruiz-Duenas F.J."/>
            <person name="Sabat G."/>
            <person name="Salamov A."/>
            <person name="Samejima M."/>
            <person name="Schmutz J."/>
            <person name="Slot J.C."/>
            <person name="St John F."/>
            <person name="Stenlid J."/>
            <person name="Sun H."/>
            <person name="Sun S."/>
            <person name="Syed K."/>
            <person name="Tsang A."/>
            <person name="Wiebenga A."/>
            <person name="Young D."/>
            <person name="Pisabarro A."/>
            <person name="Eastwood D.C."/>
            <person name="Martin F."/>
            <person name="Cullen D."/>
            <person name="Grigoriev I.V."/>
            <person name="Hibbett D.S."/>
        </authorList>
    </citation>
    <scope>NUCLEOTIDE SEQUENCE [LARGE SCALE GENOMIC DNA]</scope>
    <source>
        <strain evidence="2 3">MD-104</strain>
    </source>
</reference>